<dbReference type="CDD" id="cd00077">
    <property type="entry name" value="HDc"/>
    <property type="match status" value="1"/>
</dbReference>
<accession>A0ABX8X7S3</accession>
<dbReference type="InterPro" id="IPR003607">
    <property type="entry name" value="HD/PDEase_dom"/>
</dbReference>
<dbReference type="NCBIfam" id="TIGR00277">
    <property type="entry name" value="HDIG"/>
    <property type="match status" value="1"/>
</dbReference>
<dbReference type="RefSeq" id="WP_025008298.1">
    <property type="nucleotide sequence ID" value="NZ_BMPK01000010.1"/>
</dbReference>
<dbReference type="SUPFAM" id="SSF109604">
    <property type="entry name" value="HD-domain/PDEase-like"/>
    <property type="match status" value="1"/>
</dbReference>
<gene>
    <name evidence="2" type="ORF">K3G22_11785</name>
</gene>
<dbReference type="Proteomes" id="UP000827084">
    <property type="component" value="Chromosome"/>
</dbReference>
<dbReference type="PANTHER" id="PTHR43155">
    <property type="entry name" value="CYCLIC DI-GMP PHOSPHODIESTERASE PA4108-RELATED"/>
    <property type="match status" value="1"/>
</dbReference>
<keyword evidence="3" id="KW-1185">Reference proteome</keyword>
<feature type="domain" description="HD-GYP" evidence="1">
    <location>
        <begin position="134"/>
        <end position="332"/>
    </location>
</feature>
<dbReference type="SMART" id="SM00471">
    <property type="entry name" value="HDc"/>
    <property type="match status" value="1"/>
</dbReference>
<organism evidence="2 3">
    <name type="scientific">Shewanella putrefaciens</name>
    <name type="common">Pseudomonas putrefaciens</name>
    <dbReference type="NCBI Taxonomy" id="24"/>
    <lineage>
        <taxon>Bacteria</taxon>
        <taxon>Pseudomonadati</taxon>
        <taxon>Pseudomonadota</taxon>
        <taxon>Gammaproteobacteria</taxon>
        <taxon>Alteromonadales</taxon>
        <taxon>Shewanellaceae</taxon>
        <taxon>Shewanella</taxon>
    </lineage>
</organism>
<dbReference type="InterPro" id="IPR037522">
    <property type="entry name" value="HD_GYP_dom"/>
</dbReference>
<dbReference type="Pfam" id="PF11871">
    <property type="entry name" value="DUF3391"/>
    <property type="match status" value="1"/>
</dbReference>
<dbReference type="InterPro" id="IPR006675">
    <property type="entry name" value="HDIG_dom"/>
</dbReference>
<evidence type="ECO:0000259" key="1">
    <source>
        <dbReference type="PROSITE" id="PS51832"/>
    </source>
</evidence>
<dbReference type="InterPro" id="IPR021812">
    <property type="entry name" value="DUF3391"/>
</dbReference>
<sequence length="402" mass="44530">MAKAAQRKLLLSELQLGMRVKLPLSWTNHPFLFNRVDINSPAQIEMIRGLGVPYVFLLSEVNTKSEQPSTDNKIIEVQERPKTERDIKSATRKAMRLSQKRFLEGVNQCRNMFGKIVSDPEGAYRQSATLVEEMLSHLQEVDQPFLTLVGMDENEVSVTQHGVSVAVIAMMIGHALDLTPRELRDIALGSLLHDIGKLKVPENIRRKLGALTTNEANYLQMHPNFGYDMLNRSGLFPKEVLNIVLHHHEFIDGSGFPDGLTGNKIPIVTQIVALANDFDQHLSGQQASSPQVALGYLFKNRAAKHAESLISVLVKILGIYPPGTIVKLSDDSVAKVIMTTKEVAQPQVWACKPDGSEASLRFLSEEGVTVQKALKAEELTEGAIRTLQVDKGVSFYFSALQA</sequence>
<protein>
    <submittedName>
        <fullName evidence="2">DUF3391 domain-containing protein</fullName>
    </submittedName>
</protein>
<dbReference type="EMBL" id="CP080635">
    <property type="protein sequence ID" value="QYX71470.1"/>
    <property type="molecule type" value="Genomic_DNA"/>
</dbReference>
<dbReference type="Gene3D" id="1.10.3210.10">
    <property type="entry name" value="Hypothetical protein af1432"/>
    <property type="match status" value="1"/>
</dbReference>
<name>A0ABX8X7S3_SHEPU</name>
<reference evidence="2 3" key="1">
    <citation type="submission" date="2021-08" db="EMBL/GenBank/DDBJ databases">
        <title>Shewanella putrefaciens YZ-J, complete genome.</title>
        <authorList>
            <person name="Yi Z."/>
        </authorList>
    </citation>
    <scope>NUCLEOTIDE SEQUENCE [LARGE SCALE GENOMIC DNA]</scope>
    <source>
        <strain evidence="2 3">YZ-J</strain>
    </source>
</reference>
<evidence type="ECO:0000313" key="3">
    <source>
        <dbReference type="Proteomes" id="UP000827084"/>
    </source>
</evidence>
<proteinExistence type="predicted"/>
<evidence type="ECO:0000313" key="2">
    <source>
        <dbReference type="EMBL" id="QYX71470.1"/>
    </source>
</evidence>
<dbReference type="PANTHER" id="PTHR43155:SF2">
    <property type="entry name" value="CYCLIC DI-GMP PHOSPHODIESTERASE PA4108"/>
    <property type="match status" value="1"/>
</dbReference>
<dbReference type="PROSITE" id="PS51832">
    <property type="entry name" value="HD_GYP"/>
    <property type="match status" value="1"/>
</dbReference>
<dbReference type="GeneID" id="67443951"/>
<dbReference type="Pfam" id="PF13487">
    <property type="entry name" value="HD_5"/>
    <property type="match status" value="1"/>
</dbReference>